<dbReference type="RefSeq" id="WP_070319493.1">
    <property type="nucleotide sequence ID" value="NZ_CP194061.1"/>
</dbReference>
<dbReference type="InterPro" id="IPR015421">
    <property type="entry name" value="PyrdxlP-dep_Trfase_major"/>
</dbReference>
<proteinExistence type="predicted"/>
<dbReference type="Proteomes" id="UP001240250">
    <property type="component" value="Unassembled WGS sequence"/>
</dbReference>
<dbReference type="Gene3D" id="3.40.640.10">
    <property type="entry name" value="Type I PLP-dependent aspartate aminotransferase-like (Major domain)"/>
    <property type="match status" value="1"/>
</dbReference>
<feature type="domain" description="Aminotransferase class V" evidence="1">
    <location>
        <begin position="101"/>
        <end position="304"/>
    </location>
</feature>
<dbReference type="InterPro" id="IPR000192">
    <property type="entry name" value="Aminotrans_V_dom"/>
</dbReference>
<dbReference type="PANTHER" id="PTHR43586">
    <property type="entry name" value="CYSTEINE DESULFURASE"/>
    <property type="match status" value="1"/>
</dbReference>
<dbReference type="GO" id="GO:0016829">
    <property type="term" value="F:lyase activity"/>
    <property type="evidence" value="ECO:0007669"/>
    <property type="project" value="UniProtKB-KW"/>
</dbReference>
<evidence type="ECO:0000313" key="3">
    <source>
        <dbReference type="Proteomes" id="UP001240250"/>
    </source>
</evidence>
<protein>
    <submittedName>
        <fullName evidence="2">Selenocysteine lyase/cysteine desulfurase</fullName>
    </submittedName>
</protein>
<organism evidence="2 3">
    <name type="scientific">Cellulomonas iranensis</name>
    <dbReference type="NCBI Taxonomy" id="76862"/>
    <lineage>
        <taxon>Bacteria</taxon>
        <taxon>Bacillati</taxon>
        <taxon>Actinomycetota</taxon>
        <taxon>Actinomycetes</taxon>
        <taxon>Micrococcales</taxon>
        <taxon>Cellulomonadaceae</taxon>
        <taxon>Cellulomonas</taxon>
    </lineage>
</organism>
<dbReference type="Pfam" id="PF00266">
    <property type="entry name" value="Aminotran_5"/>
    <property type="match status" value="1"/>
</dbReference>
<dbReference type="EMBL" id="JAUSVM010000001">
    <property type="protein sequence ID" value="MDQ0425799.1"/>
    <property type="molecule type" value="Genomic_DNA"/>
</dbReference>
<dbReference type="InterPro" id="IPR015424">
    <property type="entry name" value="PyrdxlP-dep_Trfase"/>
</dbReference>
<dbReference type="Gene3D" id="3.90.1150.10">
    <property type="entry name" value="Aspartate Aminotransferase, domain 1"/>
    <property type="match status" value="1"/>
</dbReference>
<comment type="caution">
    <text evidence="2">The sequence shown here is derived from an EMBL/GenBank/DDBJ whole genome shotgun (WGS) entry which is preliminary data.</text>
</comment>
<evidence type="ECO:0000313" key="2">
    <source>
        <dbReference type="EMBL" id="MDQ0425799.1"/>
    </source>
</evidence>
<name>A0ABU0GLI4_9CELL</name>
<dbReference type="PANTHER" id="PTHR43586:SF21">
    <property type="entry name" value="PYRIDOXAL PHOSPHATE (PLP)-DEPENDENT ASPARTATE AMINOTRANSFERASE SUPERFAMILY"/>
    <property type="match status" value="1"/>
</dbReference>
<keyword evidence="2" id="KW-0456">Lyase</keyword>
<sequence>MTTVTPAAPRPGTLPLADLRAMFRRVPGHIDAATSGLPLTATADALRSALDAWTAGEATPATYDVSVAASRAAYARVAGVDVTRVAIGAQTSPLVGLVAAAVPDGGRVVVAEDDFTSVTYPFLAHADRGVTVRAVPVGHLAEAAADGCDVVATSLVQSRDGRVADVGAVRAAAARVGAVSLVDVTQAAGWLPLVPAPADHADVTVCSAYKWLCAPRGTAFATTTPAAAARLRPLAANWYAGDDPWASVYGTDMRLASDGRRFDTSPAWLSWVGAAPALDAFARVDVAAVHAHDVGLADDLRGRLGLDPAGSAIVSLADDDGSVRARLDAAGLRVAGRGGGVRLAFHVWNDSDDVDRVVAALDAA</sequence>
<keyword evidence="3" id="KW-1185">Reference proteome</keyword>
<accession>A0ABU0GLI4</accession>
<reference evidence="2 3" key="1">
    <citation type="submission" date="2023-07" db="EMBL/GenBank/DDBJ databases">
        <title>Sequencing the genomes of 1000 actinobacteria strains.</title>
        <authorList>
            <person name="Klenk H.-P."/>
        </authorList>
    </citation>
    <scope>NUCLEOTIDE SEQUENCE [LARGE SCALE GENOMIC DNA]</scope>
    <source>
        <strain evidence="2 3">DSM 14785</strain>
    </source>
</reference>
<dbReference type="SUPFAM" id="SSF53383">
    <property type="entry name" value="PLP-dependent transferases"/>
    <property type="match status" value="1"/>
</dbReference>
<gene>
    <name evidence="2" type="ORF">JO380_002180</name>
</gene>
<evidence type="ECO:0000259" key="1">
    <source>
        <dbReference type="Pfam" id="PF00266"/>
    </source>
</evidence>
<dbReference type="InterPro" id="IPR015422">
    <property type="entry name" value="PyrdxlP-dep_Trfase_small"/>
</dbReference>